<dbReference type="Proteomes" id="UP001139333">
    <property type="component" value="Unassembled WGS sequence"/>
</dbReference>
<dbReference type="NCBIfam" id="NF002956">
    <property type="entry name" value="PRK03612.1"/>
    <property type="match status" value="1"/>
</dbReference>
<keyword evidence="5" id="KW-0472">Membrane</keyword>
<gene>
    <name evidence="5" type="primary">speE</name>
    <name evidence="9" type="ORF">L2672_00235</name>
</gene>
<dbReference type="GO" id="GO:0004766">
    <property type="term" value="F:spermidine synthase activity"/>
    <property type="evidence" value="ECO:0007669"/>
    <property type="project" value="UniProtKB-UniRule"/>
</dbReference>
<feature type="binding site" evidence="5">
    <location>
        <begin position="419"/>
        <end position="420"/>
    </location>
    <ligand>
        <name>S-methyl-5'-thioadenosine</name>
        <dbReference type="ChEBI" id="CHEBI:17509"/>
    </ligand>
</feature>
<feature type="transmembrane region" description="Helical" evidence="5">
    <location>
        <begin position="191"/>
        <end position="216"/>
    </location>
</feature>
<protein>
    <recommendedName>
        <fullName evidence="5">Polyamine aminopropyltransferase</fullName>
    </recommendedName>
    <alternativeName>
        <fullName evidence="5">Putrescine aminopropyltransferase</fullName>
        <shortName evidence="5">PAPT</shortName>
    </alternativeName>
    <alternativeName>
        <fullName evidence="5">Spermidine synthase</fullName>
        <shortName evidence="5">SPDS</shortName>
        <shortName evidence="5">SPDSY</shortName>
        <ecNumber evidence="5">2.5.1.16</ecNumber>
    </alternativeName>
</protein>
<feature type="binding site" evidence="5">
    <location>
        <position position="447"/>
    </location>
    <ligand>
        <name>S-methyl-5'-thioadenosine</name>
        <dbReference type="ChEBI" id="CHEBI:17509"/>
    </ligand>
</feature>
<feature type="domain" description="PABS" evidence="8">
    <location>
        <begin position="273"/>
        <end position="519"/>
    </location>
</feature>
<comment type="subunit">
    <text evidence="5">Homodimer or homotetramer.</text>
</comment>
<feature type="transmembrane region" description="Helical" evidence="5">
    <location>
        <begin position="71"/>
        <end position="91"/>
    </location>
</feature>
<dbReference type="InterPro" id="IPR030374">
    <property type="entry name" value="PABS"/>
</dbReference>
<dbReference type="GO" id="GO:0008295">
    <property type="term" value="P:spermidine biosynthetic process"/>
    <property type="evidence" value="ECO:0007669"/>
    <property type="project" value="UniProtKB-UniRule"/>
</dbReference>
<evidence type="ECO:0000256" key="6">
    <source>
        <dbReference type="PROSITE-ProRule" id="PRU00354"/>
    </source>
</evidence>
<evidence type="ECO:0000313" key="10">
    <source>
        <dbReference type="Proteomes" id="UP001139333"/>
    </source>
</evidence>
<comment type="similarity">
    <text evidence="1 5">Belongs to the spermidine/spermine synthase family.</text>
</comment>
<proteinExistence type="inferred from homology"/>
<comment type="caution">
    <text evidence="5">Lacks conserved residue(s) required for the propagation of feature annotation.</text>
</comment>
<dbReference type="EC" id="2.5.1.16" evidence="5"/>
<evidence type="ECO:0000256" key="2">
    <source>
        <dbReference type="ARBA" id="ARBA00022679"/>
    </source>
</evidence>
<feature type="binding site" evidence="5">
    <location>
        <position position="376"/>
    </location>
    <ligand>
        <name>S-methyl-5'-thioadenosine</name>
        <dbReference type="ChEBI" id="CHEBI:17509"/>
    </ligand>
</feature>
<keyword evidence="3 5" id="KW-0745">Spermidine biosynthesis</keyword>
<feature type="transmembrane region" description="Helical" evidence="5">
    <location>
        <begin position="222"/>
        <end position="241"/>
    </location>
</feature>
<feature type="region of interest" description="Disordered" evidence="7">
    <location>
        <begin position="1"/>
        <end position="22"/>
    </location>
</feature>
<dbReference type="InterPro" id="IPR001045">
    <property type="entry name" value="Spermi_synthase"/>
</dbReference>
<name>A0A9X1ZEZ3_9GAMM</name>
<feature type="transmembrane region" description="Helical" evidence="5">
    <location>
        <begin position="38"/>
        <end position="59"/>
    </location>
</feature>
<feature type="binding site" evidence="5">
    <location>
        <position position="297"/>
    </location>
    <ligand>
        <name>S-methyl-5'-thioadenosine</name>
        <dbReference type="ChEBI" id="CHEBI:17509"/>
    </ligand>
</feature>
<keyword evidence="5" id="KW-1003">Cell membrane</keyword>
<dbReference type="PROSITE" id="PS51006">
    <property type="entry name" value="PABS_2"/>
    <property type="match status" value="1"/>
</dbReference>
<dbReference type="RefSeq" id="WP_248993822.1">
    <property type="nucleotide sequence ID" value="NZ_JAKIKP010000001.1"/>
</dbReference>
<keyword evidence="10" id="KW-1185">Reference proteome</keyword>
<feature type="transmembrane region" description="Helical" evidence="5">
    <location>
        <begin position="253"/>
        <end position="270"/>
    </location>
</feature>
<comment type="catalytic activity">
    <reaction evidence="5">
        <text>S-adenosyl 3-(methylsulfanyl)propylamine + putrescine = S-methyl-5'-thioadenosine + spermidine + H(+)</text>
        <dbReference type="Rhea" id="RHEA:12721"/>
        <dbReference type="ChEBI" id="CHEBI:15378"/>
        <dbReference type="ChEBI" id="CHEBI:17509"/>
        <dbReference type="ChEBI" id="CHEBI:57443"/>
        <dbReference type="ChEBI" id="CHEBI:57834"/>
        <dbReference type="ChEBI" id="CHEBI:326268"/>
        <dbReference type="EC" id="2.5.1.16"/>
    </reaction>
</comment>
<evidence type="ECO:0000256" key="4">
    <source>
        <dbReference type="ARBA" id="ARBA00023115"/>
    </source>
</evidence>
<keyword evidence="2 5" id="KW-0808">Transferase</keyword>
<evidence type="ECO:0000259" key="8">
    <source>
        <dbReference type="PROSITE" id="PS51006"/>
    </source>
</evidence>
<evidence type="ECO:0000256" key="1">
    <source>
        <dbReference type="ARBA" id="ARBA00007867"/>
    </source>
</evidence>
<evidence type="ECO:0000256" key="7">
    <source>
        <dbReference type="SAM" id="MobiDB-lite"/>
    </source>
</evidence>
<feature type="binding site" evidence="5">
    <location>
        <position position="357"/>
    </location>
    <ligand>
        <name>spermidine</name>
        <dbReference type="ChEBI" id="CHEBI:57834"/>
    </ligand>
</feature>
<keyword evidence="5" id="KW-0812">Transmembrane</keyword>
<reference evidence="9" key="1">
    <citation type="submission" date="2022-01" db="EMBL/GenBank/DDBJ databases">
        <title>Whole genome-based taxonomy of the Shewanellaceae.</title>
        <authorList>
            <person name="Martin-Rodriguez A.J."/>
        </authorList>
    </citation>
    <scope>NUCLEOTIDE SEQUENCE</scope>
    <source>
        <strain evidence="9">DSM 16422</strain>
    </source>
</reference>
<comment type="caution">
    <text evidence="9">The sequence shown here is derived from an EMBL/GenBank/DDBJ whole genome shotgun (WGS) entry which is preliminary data.</text>
</comment>
<comment type="pathway">
    <text evidence="5">Amine and polyamine biosynthesis; spermidine biosynthesis; spermidine from putrescine: step 1/1.</text>
</comment>
<sequence>MSDSLLEAKQPQSTSEGFKQSDEAPSRLSHSITWFDDALLLGIMALLAGCGLIYEYLLSHYAGRILGALEAAIYTMIGLMIVSMGVGAFAARKIKCAFTGFAMLELTVALCGSFAIIITAAVIGFGQQLPLAIANNLGLPPDQLPNGGFIAILQALSEYLPYVWGVILGLMIGMEIPLIARVRQSLSEAHLLHNAGTIYGADYIGAGIGAAIWVGFMLAIDIQLAAALTASVNLLAGLVFIWRFWQQINHAKLLLIGHIIASILIGLLASKGPQWEQHFNNLLYKDKVVYAKATRFQQLTFTERLRGNGLAPVYNLYINGRLQFSSNDEHIYHHFLVHPTLAASARHDNVLIIGGGDGLGLKQVLEWNPKSVTLMDLDKDLVSLFKSPPDDMPKFLSTAMLALNADSLNDPRVEIINDDAFNGVDNLIANNQHFDAIIVDLPDPSHPDLNKLYSDLFYQKLNELLSADGVVTVQSTSPYHAPNAFISIGKTLKSAGFKVNQYHHNVPSFGEWGWSIATKQGLGPQQRLANLTQLPIENDWLTLGLVNGAFEFPANYYQDADKVNVNHIGSLQLYHYHLAAWSENEVMNLF</sequence>
<feature type="binding site" evidence="5">
    <location>
        <position position="333"/>
    </location>
    <ligand>
        <name>spermidine</name>
        <dbReference type="ChEBI" id="CHEBI:57834"/>
    </ligand>
</feature>
<evidence type="ECO:0000313" key="9">
    <source>
        <dbReference type="EMBL" id="MCL1141129.1"/>
    </source>
</evidence>
<dbReference type="EMBL" id="JAKIKP010000001">
    <property type="protein sequence ID" value="MCL1141129.1"/>
    <property type="molecule type" value="Genomic_DNA"/>
</dbReference>
<feature type="transmembrane region" description="Helical" evidence="5">
    <location>
        <begin position="159"/>
        <end position="179"/>
    </location>
</feature>
<comment type="subcellular location">
    <subcellularLocation>
        <location evidence="5">Cell membrane</location>
        <topology evidence="5">Multi-pass membrane protein</topology>
    </subcellularLocation>
</comment>
<dbReference type="HAMAP" id="MF_00198">
    <property type="entry name" value="Spermidine_synth"/>
    <property type="match status" value="1"/>
</dbReference>
<dbReference type="SUPFAM" id="SSF53335">
    <property type="entry name" value="S-adenosyl-L-methionine-dependent methyltransferases"/>
    <property type="match status" value="1"/>
</dbReference>
<accession>A0A9X1ZEZ3</accession>
<evidence type="ECO:0000256" key="5">
    <source>
        <dbReference type="HAMAP-Rule" id="MF_00198"/>
    </source>
</evidence>
<dbReference type="AlphaFoldDB" id="A0A9X1ZEZ3"/>
<evidence type="ECO:0000256" key="3">
    <source>
        <dbReference type="ARBA" id="ARBA00023066"/>
    </source>
</evidence>
<dbReference type="Pfam" id="PF01564">
    <property type="entry name" value="Spermine_synth"/>
    <property type="match status" value="1"/>
</dbReference>
<organism evidence="9 10">
    <name type="scientific">Shewanella gaetbuli</name>
    <dbReference type="NCBI Taxonomy" id="220752"/>
    <lineage>
        <taxon>Bacteria</taxon>
        <taxon>Pseudomonadati</taxon>
        <taxon>Pseudomonadota</taxon>
        <taxon>Gammaproteobacteria</taxon>
        <taxon>Alteromonadales</taxon>
        <taxon>Shewanellaceae</taxon>
        <taxon>Shewanella</taxon>
    </lineage>
</organism>
<dbReference type="InterPro" id="IPR029063">
    <property type="entry name" value="SAM-dependent_MTases_sf"/>
</dbReference>
<feature type="active site" description="Proton acceptor" evidence="5 6">
    <location>
        <position position="440"/>
    </location>
</feature>
<keyword evidence="5" id="KW-1133">Transmembrane helix</keyword>
<dbReference type="PANTHER" id="PTHR43317">
    <property type="entry name" value="THERMOSPERMINE SYNTHASE ACAULIS5"/>
    <property type="match status" value="1"/>
</dbReference>
<comment type="function">
    <text evidence="5">Catalyzes the irreversible transfer of a propylamine group from the amino donor S-adenosylmethioninamine (decarboxy-AdoMet) to putrescine (1,4-diaminobutane) to yield spermidine.</text>
</comment>
<dbReference type="GO" id="GO:0005886">
    <property type="term" value="C:plasma membrane"/>
    <property type="evidence" value="ECO:0007669"/>
    <property type="project" value="UniProtKB-SubCell"/>
</dbReference>
<feature type="transmembrane region" description="Helical" evidence="5">
    <location>
        <begin position="103"/>
        <end position="125"/>
    </location>
</feature>
<dbReference type="PANTHER" id="PTHR43317:SF11">
    <property type="entry name" value="POLYAMINE AMINOPROPYLTRANSFERASE 2"/>
    <property type="match status" value="1"/>
</dbReference>
<keyword evidence="4 5" id="KW-0620">Polyamine biosynthesis</keyword>
<dbReference type="Gene3D" id="3.40.50.150">
    <property type="entry name" value="Vaccinia Virus protein VP39"/>
    <property type="match status" value="1"/>
</dbReference>